<proteinExistence type="predicted"/>
<dbReference type="Gene3D" id="3.40.109.10">
    <property type="entry name" value="NADH Oxidase"/>
    <property type="match status" value="1"/>
</dbReference>
<dbReference type="RefSeq" id="WP_285429629.1">
    <property type="nucleotide sequence ID" value="NZ_JASJUS010000001.1"/>
</dbReference>
<dbReference type="InterPro" id="IPR000415">
    <property type="entry name" value="Nitroreductase-like"/>
</dbReference>
<evidence type="ECO:0008006" key="3">
    <source>
        <dbReference type="Google" id="ProtNLM"/>
    </source>
</evidence>
<dbReference type="EMBL" id="JASJUS010000001">
    <property type="protein sequence ID" value="MDL2074924.1"/>
    <property type="molecule type" value="Genomic_DNA"/>
</dbReference>
<name>A0ABT7IS58_9ACTN</name>
<dbReference type="PANTHER" id="PTHR23026">
    <property type="entry name" value="NADPH NITROREDUCTASE"/>
    <property type="match status" value="1"/>
</dbReference>
<dbReference type="NCBIfam" id="NF047509">
    <property type="entry name" value="Rv3131_FMN_oxido"/>
    <property type="match status" value="1"/>
</dbReference>
<reference evidence="1 2" key="1">
    <citation type="submission" date="2023-05" db="EMBL/GenBank/DDBJ databases">
        <title>Streptomyces fuscus sp. nov., a brown-black pigment producing actinomyces isolated from dry sand of Sea duck farm.</title>
        <authorList>
            <person name="Xie J."/>
            <person name="Shen N."/>
        </authorList>
    </citation>
    <scope>NUCLEOTIDE SEQUENCE [LARGE SCALE GENOMIC DNA]</scope>
    <source>
        <strain evidence="1 2">GXMU-J15</strain>
    </source>
</reference>
<dbReference type="InterPro" id="IPR050627">
    <property type="entry name" value="Nitroreductase/BluB"/>
</dbReference>
<comment type="caution">
    <text evidence="1">The sequence shown here is derived from an EMBL/GenBank/DDBJ whole genome shotgun (WGS) entry which is preliminary data.</text>
</comment>
<evidence type="ECO:0000313" key="2">
    <source>
        <dbReference type="Proteomes" id="UP001241926"/>
    </source>
</evidence>
<accession>A0ABT7IS58</accession>
<dbReference type="PANTHER" id="PTHR23026:SF123">
    <property type="entry name" value="NAD(P)H NITROREDUCTASE RV3131-RELATED"/>
    <property type="match status" value="1"/>
</dbReference>
<sequence length="323" mass="35549">MHSTILDATALETCVAAAVVAPSLYNSQPWRFRLDPETVTFHIRAAPAPGLRFTDPDGRAVHVSVGACVLNLRVAMVHFGWTPQTRLLPAPADPALLATVRPTETGALDPSQAELYESLWRRHSSRLPFTGEPLSPVLCAELATAAAVEGADLLFPDAAETARLLALTAEGERRNRADPDRASESRRWVREDPYAYPRTGLPLATLGPQDAREHLPLRDFTAERHAERLPARSFERSPFIALLTTAHDRRTDWLRAGQALERVLLTATARGLRSSLLHQPLEWPDLRHEASPRTGHAQILIRLGHGPQGPATPRRAVEEVIEG</sequence>
<evidence type="ECO:0000313" key="1">
    <source>
        <dbReference type="EMBL" id="MDL2074924.1"/>
    </source>
</evidence>
<dbReference type="Proteomes" id="UP001241926">
    <property type="component" value="Unassembled WGS sequence"/>
</dbReference>
<keyword evidence="2" id="KW-1185">Reference proteome</keyword>
<dbReference type="SUPFAM" id="SSF55469">
    <property type="entry name" value="FMN-dependent nitroreductase-like"/>
    <property type="match status" value="2"/>
</dbReference>
<gene>
    <name evidence="1" type="ORF">QNN03_00565</name>
</gene>
<protein>
    <recommendedName>
        <fullName evidence="3">Aromatic ring-opening dioxygenase LigA</fullName>
    </recommendedName>
</protein>
<organism evidence="1 2">
    <name type="scientific">Streptomyces fuscus</name>
    <dbReference type="NCBI Taxonomy" id="3048495"/>
    <lineage>
        <taxon>Bacteria</taxon>
        <taxon>Bacillati</taxon>
        <taxon>Actinomycetota</taxon>
        <taxon>Actinomycetes</taxon>
        <taxon>Kitasatosporales</taxon>
        <taxon>Streptomycetaceae</taxon>
        <taxon>Streptomyces</taxon>
    </lineage>
</organism>